<reference evidence="2 3" key="1">
    <citation type="journal article" date="2019" name="Sci. Rep.">
        <title>Orb-weaving spider Araneus ventricosus genome elucidates the spidroin gene catalogue.</title>
        <authorList>
            <person name="Kono N."/>
            <person name="Nakamura H."/>
            <person name="Ohtoshi R."/>
            <person name="Moran D.A.P."/>
            <person name="Shinohara A."/>
            <person name="Yoshida Y."/>
            <person name="Fujiwara M."/>
            <person name="Mori M."/>
            <person name="Tomita M."/>
            <person name="Arakawa K."/>
        </authorList>
    </citation>
    <scope>NUCLEOTIDE SEQUENCE [LARGE SCALE GENOMIC DNA]</scope>
</reference>
<organism evidence="2 3">
    <name type="scientific">Araneus ventricosus</name>
    <name type="common">Orbweaver spider</name>
    <name type="synonym">Epeira ventricosa</name>
    <dbReference type="NCBI Taxonomy" id="182803"/>
    <lineage>
        <taxon>Eukaryota</taxon>
        <taxon>Metazoa</taxon>
        <taxon>Ecdysozoa</taxon>
        <taxon>Arthropoda</taxon>
        <taxon>Chelicerata</taxon>
        <taxon>Arachnida</taxon>
        <taxon>Araneae</taxon>
        <taxon>Araneomorphae</taxon>
        <taxon>Entelegynae</taxon>
        <taxon>Araneoidea</taxon>
        <taxon>Araneidae</taxon>
        <taxon>Araneus</taxon>
    </lineage>
</organism>
<proteinExistence type="predicted"/>
<dbReference type="EMBL" id="BGPR01130391">
    <property type="protein sequence ID" value="GBN44491.1"/>
    <property type="molecule type" value="Genomic_DNA"/>
</dbReference>
<evidence type="ECO:0000313" key="1">
    <source>
        <dbReference type="EMBL" id="GBN44454.1"/>
    </source>
</evidence>
<gene>
    <name evidence="1" type="ORF">AVEN_191531_1</name>
    <name evidence="2" type="ORF">AVEN_53587_1</name>
</gene>
<sequence>MRDICLHIHACLTTRDDKMLRSRSRLQSAFLFDLLSSFATDIWICGPRIIPREAEGVIRDSEKPTKIPELVDLGLIMRWIMNECCCISERTNILSDAISNIVNQT</sequence>
<keyword evidence="3" id="KW-1185">Reference proteome</keyword>
<dbReference type="AlphaFoldDB" id="A0A4Y2NZI9"/>
<dbReference type="Proteomes" id="UP000499080">
    <property type="component" value="Unassembled WGS sequence"/>
</dbReference>
<protein>
    <submittedName>
        <fullName evidence="2">Uncharacterized protein</fullName>
    </submittedName>
</protein>
<dbReference type="EMBL" id="BGPR01130375">
    <property type="protein sequence ID" value="GBN44454.1"/>
    <property type="molecule type" value="Genomic_DNA"/>
</dbReference>
<accession>A0A4Y2NZI9</accession>
<evidence type="ECO:0000313" key="3">
    <source>
        <dbReference type="Proteomes" id="UP000499080"/>
    </source>
</evidence>
<evidence type="ECO:0000313" key="2">
    <source>
        <dbReference type="EMBL" id="GBN44491.1"/>
    </source>
</evidence>
<comment type="caution">
    <text evidence="2">The sequence shown here is derived from an EMBL/GenBank/DDBJ whole genome shotgun (WGS) entry which is preliminary data.</text>
</comment>
<name>A0A4Y2NZI9_ARAVE</name>